<protein>
    <submittedName>
        <fullName evidence="2">Uncharacterized protein</fullName>
    </submittedName>
</protein>
<feature type="region of interest" description="Disordered" evidence="1">
    <location>
        <begin position="306"/>
        <end position="325"/>
    </location>
</feature>
<gene>
    <name evidence="2" type="ORF">QR680_000110</name>
</gene>
<sequence length="414" mass="45134">MFAVANMAGSVRSLPAHPAHKRLEKIESIVDDVVETTADEDHSVNDIHEQIELPSSMGRQKIVDAVPFRTDSHDHHGHEMASEFDRIEGRLSSPAPTNAPGVEEQGTSAVTPEMPATITNQLSSLDTFVISATAETIADVVHIGVDMDITTTSNPLAYTPSTISETSSNASDVVEVIINSSTVATGNEEVSKSVDNEPAAGTALPEFLNRLTNLTLDVSKETGVDGDREKEKYQSHPDMSHVEEVDGQEVVTTPFPKEEAVPMVTVVSREPYQTTIVPKGLAASPTAFTTEIPYTTPKVRMETYSQEAHEEKTEEEKTKADSPEVRKFEVTQPQTVGESVPTATKESLPSITTDIPEYSLFEKIIGGIRCSIRDCRGVLRPTQTPPRTLKNSTIIRRARFSCQCPPIGVTTYVY</sequence>
<feature type="region of interest" description="Disordered" evidence="1">
    <location>
        <begin position="90"/>
        <end position="109"/>
    </location>
</feature>
<keyword evidence="3" id="KW-1185">Reference proteome</keyword>
<evidence type="ECO:0000256" key="1">
    <source>
        <dbReference type="SAM" id="MobiDB-lite"/>
    </source>
</evidence>
<organism evidence="2 3">
    <name type="scientific">Steinernema hermaphroditum</name>
    <dbReference type="NCBI Taxonomy" id="289476"/>
    <lineage>
        <taxon>Eukaryota</taxon>
        <taxon>Metazoa</taxon>
        <taxon>Ecdysozoa</taxon>
        <taxon>Nematoda</taxon>
        <taxon>Chromadorea</taxon>
        <taxon>Rhabditida</taxon>
        <taxon>Tylenchina</taxon>
        <taxon>Panagrolaimomorpha</taxon>
        <taxon>Strongyloidoidea</taxon>
        <taxon>Steinernematidae</taxon>
        <taxon>Steinernema</taxon>
    </lineage>
</organism>
<evidence type="ECO:0000313" key="2">
    <source>
        <dbReference type="EMBL" id="KAK0393236.1"/>
    </source>
</evidence>
<dbReference type="Proteomes" id="UP001175271">
    <property type="component" value="Unassembled WGS sequence"/>
</dbReference>
<comment type="caution">
    <text evidence="2">The sequence shown here is derived from an EMBL/GenBank/DDBJ whole genome shotgun (WGS) entry which is preliminary data.</text>
</comment>
<proteinExistence type="predicted"/>
<reference evidence="2" key="1">
    <citation type="submission" date="2023-06" db="EMBL/GenBank/DDBJ databases">
        <title>Genomic analysis of the entomopathogenic nematode Steinernema hermaphroditum.</title>
        <authorList>
            <person name="Schwarz E.M."/>
            <person name="Heppert J.K."/>
            <person name="Baniya A."/>
            <person name="Schwartz H.T."/>
            <person name="Tan C.-H."/>
            <person name="Antoshechkin I."/>
            <person name="Sternberg P.W."/>
            <person name="Goodrich-Blair H."/>
            <person name="Dillman A.R."/>
        </authorList>
    </citation>
    <scope>NUCLEOTIDE SEQUENCE</scope>
    <source>
        <strain evidence="2">PS9179</strain>
        <tissue evidence="2">Whole animal</tissue>
    </source>
</reference>
<accession>A0AA39GU94</accession>
<feature type="compositionally biased region" description="Basic and acidic residues" evidence="1">
    <location>
        <begin position="307"/>
        <end position="325"/>
    </location>
</feature>
<evidence type="ECO:0000313" key="3">
    <source>
        <dbReference type="Proteomes" id="UP001175271"/>
    </source>
</evidence>
<dbReference type="EMBL" id="JAUCMV010000005">
    <property type="protein sequence ID" value="KAK0393236.1"/>
    <property type="molecule type" value="Genomic_DNA"/>
</dbReference>
<dbReference type="AlphaFoldDB" id="A0AA39GU94"/>
<name>A0AA39GU94_9BILA</name>